<dbReference type="GO" id="GO:0050660">
    <property type="term" value="F:flavin adenine dinucleotide binding"/>
    <property type="evidence" value="ECO:0007669"/>
    <property type="project" value="TreeGrafter"/>
</dbReference>
<accession>A0A7S4BGC7</accession>
<evidence type="ECO:0000256" key="3">
    <source>
        <dbReference type="ARBA" id="ARBA00022605"/>
    </source>
</evidence>
<reference evidence="16" key="1">
    <citation type="submission" date="2021-01" db="EMBL/GenBank/DDBJ databases">
        <authorList>
            <person name="Corre E."/>
            <person name="Pelletier E."/>
            <person name="Niang G."/>
            <person name="Scheremetjew M."/>
            <person name="Finn R."/>
            <person name="Kale V."/>
            <person name="Holt S."/>
            <person name="Cochrane G."/>
            <person name="Meng A."/>
            <person name="Brown T."/>
            <person name="Cohen L."/>
        </authorList>
    </citation>
    <scope>NUCLEOTIDE SEQUENCE</scope>
    <source>
        <strain evidence="16">CCMP645</strain>
    </source>
</reference>
<dbReference type="InterPro" id="IPR017927">
    <property type="entry name" value="FAD-bd_FR_type"/>
</dbReference>
<keyword evidence="8" id="KW-0521">NADP</keyword>
<dbReference type="PANTHER" id="PTHR19384">
    <property type="entry name" value="NITRIC OXIDE SYNTHASE-RELATED"/>
    <property type="match status" value="1"/>
</dbReference>
<dbReference type="SUPFAM" id="SSF52218">
    <property type="entry name" value="Flavoproteins"/>
    <property type="match status" value="1"/>
</dbReference>
<keyword evidence="10" id="KW-0486">Methionine biosynthesis</keyword>
<dbReference type="SUPFAM" id="SSF52343">
    <property type="entry name" value="Ferredoxin reductase-like, C-terminal NADP-linked domain"/>
    <property type="match status" value="1"/>
</dbReference>
<feature type="domain" description="Flavodoxin-like" evidence="14">
    <location>
        <begin position="8"/>
        <end position="149"/>
    </location>
</feature>
<dbReference type="InterPro" id="IPR001094">
    <property type="entry name" value="Flavdoxin-like"/>
</dbReference>
<keyword evidence="7" id="KW-0274">FAD</keyword>
<evidence type="ECO:0000256" key="5">
    <source>
        <dbReference type="ARBA" id="ARBA00022643"/>
    </source>
</evidence>
<comment type="cofactor">
    <cofactor evidence="1">
        <name>FMN</name>
        <dbReference type="ChEBI" id="CHEBI:58210"/>
    </cofactor>
</comment>
<feature type="region of interest" description="Disordered" evidence="13">
    <location>
        <begin position="177"/>
        <end position="206"/>
    </location>
</feature>
<dbReference type="GO" id="GO:0010181">
    <property type="term" value="F:FMN binding"/>
    <property type="evidence" value="ECO:0007669"/>
    <property type="project" value="InterPro"/>
</dbReference>
<dbReference type="PANTHER" id="PTHR19384:SF84">
    <property type="entry name" value="METHIONINE SYNTHASE REDUCTASE"/>
    <property type="match status" value="1"/>
</dbReference>
<dbReference type="Gene3D" id="3.40.50.80">
    <property type="entry name" value="Nucleotide-binding domain of ferredoxin-NADP reductase (FNR) module"/>
    <property type="match status" value="1"/>
</dbReference>
<dbReference type="AlphaFoldDB" id="A0A7S4BGC7"/>
<keyword evidence="5" id="KW-0288">FMN</keyword>
<protein>
    <recommendedName>
        <fullName evidence="12">Methionine synthase reductase</fullName>
        <ecNumber evidence="11">1.16.1.8</ecNumber>
    </recommendedName>
</protein>
<dbReference type="InterPro" id="IPR003097">
    <property type="entry name" value="CysJ-like_FAD-binding"/>
</dbReference>
<dbReference type="InterPro" id="IPR001433">
    <property type="entry name" value="OxRdtase_FAD/NAD-bd"/>
</dbReference>
<dbReference type="PROSITE" id="PS50902">
    <property type="entry name" value="FLAVODOXIN_LIKE"/>
    <property type="match status" value="1"/>
</dbReference>
<dbReference type="EMBL" id="HBIZ01027804">
    <property type="protein sequence ID" value="CAE0765029.1"/>
    <property type="molecule type" value="Transcribed_RNA"/>
</dbReference>
<evidence type="ECO:0000256" key="6">
    <source>
        <dbReference type="ARBA" id="ARBA00022691"/>
    </source>
</evidence>
<evidence type="ECO:0000256" key="2">
    <source>
        <dbReference type="ARBA" id="ARBA00001974"/>
    </source>
</evidence>
<dbReference type="InterPro" id="IPR008254">
    <property type="entry name" value="Flavodoxin/NO_synth"/>
</dbReference>
<dbReference type="Gene3D" id="3.40.50.360">
    <property type="match status" value="1"/>
</dbReference>
<keyword evidence="3" id="KW-0028">Amino-acid biosynthesis</keyword>
<evidence type="ECO:0000256" key="7">
    <source>
        <dbReference type="ARBA" id="ARBA00022827"/>
    </source>
</evidence>
<keyword evidence="9" id="KW-0560">Oxidoreductase</keyword>
<dbReference type="PRINTS" id="PR00371">
    <property type="entry name" value="FPNCR"/>
</dbReference>
<dbReference type="Gene3D" id="2.40.30.10">
    <property type="entry name" value="Translation factors"/>
    <property type="match status" value="1"/>
</dbReference>
<organism evidence="16">
    <name type="scientific">Chrysotila carterae</name>
    <name type="common">Marine alga</name>
    <name type="synonym">Syracosphaera carterae</name>
    <dbReference type="NCBI Taxonomy" id="13221"/>
    <lineage>
        <taxon>Eukaryota</taxon>
        <taxon>Haptista</taxon>
        <taxon>Haptophyta</taxon>
        <taxon>Prymnesiophyceae</taxon>
        <taxon>Isochrysidales</taxon>
        <taxon>Isochrysidaceae</taxon>
        <taxon>Chrysotila</taxon>
    </lineage>
</organism>
<dbReference type="Pfam" id="PF00258">
    <property type="entry name" value="Flavodoxin_1"/>
    <property type="match status" value="1"/>
</dbReference>
<dbReference type="GO" id="GO:0030586">
    <property type="term" value="F:[methionine synthase] reductase (NADPH) activity"/>
    <property type="evidence" value="ECO:0007669"/>
    <property type="project" value="UniProtKB-EC"/>
</dbReference>
<dbReference type="SUPFAM" id="SSF63380">
    <property type="entry name" value="Riboflavin synthase domain-like"/>
    <property type="match status" value="1"/>
</dbReference>
<dbReference type="GO" id="GO:0050667">
    <property type="term" value="P:homocysteine metabolic process"/>
    <property type="evidence" value="ECO:0007669"/>
    <property type="project" value="TreeGrafter"/>
</dbReference>
<keyword evidence="4" id="KW-0285">Flavoprotein</keyword>
<dbReference type="InterPro" id="IPR023173">
    <property type="entry name" value="NADPH_Cyt_P450_Rdtase_alpha"/>
</dbReference>
<dbReference type="InterPro" id="IPR039261">
    <property type="entry name" value="FNR_nucleotide-bd"/>
</dbReference>
<evidence type="ECO:0000256" key="13">
    <source>
        <dbReference type="SAM" id="MobiDB-lite"/>
    </source>
</evidence>
<keyword evidence="6" id="KW-0949">S-adenosyl-L-methionine</keyword>
<dbReference type="InterPro" id="IPR029039">
    <property type="entry name" value="Flavoprotein-like_sf"/>
</dbReference>
<sequence>MTAGGRPLKLLYGTQTGNSRAVAKEVADKVKTFGWEPQVHGMEEFKSLEFTSGTPVIVVTSSTGNGDAPDNAEKFLRYIKRRTTPNIFEGVPFAVCALGDSNYELFCEVGKLFDQHIERLGGKRFLKRCDVDEVDGLEAHLEPWKERLALALAQLAAAPAVDDIAVDGVDAAEAKNGADVGANPAAPAASAPEEDEEGPGSSAETPFNAPIVAARWLTSYESDANALATGGEITSAITAAVGSIDSSTFDQVAAAAAAAERRVLHLELDLTGSCAQMRKLLPGDALAVQPDNEPSEVSALLSLLGVDAKADSPLKQACDLPSDLPSHLRHEMTLRDAIRERVDLGTISAWPTLPVLRLLAKHADADKAEPTLKRQVERAVNAATDADAKADARAAHAELLEEKPPLRELLSRLASTPPLGPLLDALPPLAARWYSLASSHLACPDRAHLCLSLTTYVTRDAAGKPHVRKGLASHFLAAAAAPLLGGADARPTVRVFRREPSGNELRLPNTPGTALYLVGPGTGLAPFRAFLQHRRYMYPRKQLGPCTLYFGCRSAKEDFLYGDELSTAAAAGALTLRTAFSRDADAASAGHFRGVRLNVPYVQDLIEEDGAALVEALFEREARLYVCGDGQAMAMDVHAALRRCVEHSLKLNAEQAEDELRKLASEGRYTKEVWN</sequence>
<dbReference type="PROSITE" id="PS51384">
    <property type="entry name" value="FAD_FR"/>
    <property type="match status" value="1"/>
</dbReference>
<dbReference type="GO" id="GO:0009086">
    <property type="term" value="P:methionine biosynthetic process"/>
    <property type="evidence" value="ECO:0007669"/>
    <property type="project" value="UniProtKB-KW"/>
</dbReference>
<name>A0A7S4BGC7_CHRCT</name>
<evidence type="ECO:0000256" key="4">
    <source>
        <dbReference type="ARBA" id="ARBA00022630"/>
    </source>
</evidence>
<evidence type="ECO:0000256" key="8">
    <source>
        <dbReference type="ARBA" id="ARBA00022857"/>
    </source>
</evidence>
<dbReference type="EC" id="1.16.1.8" evidence="11"/>
<dbReference type="InterPro" id="IPR017938">
    <property type="entry name" value="Riboflavin_synthase-like_b-brl"/>
</dbReference>
<evidence type="ECO:0000256" key="11">
    <source>
        <dbReference type="ARBA" id="ARBA00039088"/>
    </source>
</evidence>
<dbReference type="Pfam" id="PF00175">
    <property type="entry name" value="NAD_binding_1"/>
    <property type="match status" value="1"/>
</dbReference>
<feature type="compositionally biased region" description="Low complexity" evidence="13">
    <location>
        <begin position="177"/>
        <end position="191"/>
    </location>
</feature>
<feature type="domain" description="FAD-binding FR-type" evidence="15">
    <location>
        <begin position="245"/>
        <end position="508"/>
    </location>
</feature>
<dbReference type="GO" id="GO:0005829">
    <property type="term" value="C:cytosol"/>
    <property type="evidence" value="ECO:0007669"/>
    <property type="project" value="TreeGrafter"/>
</dbReference>
<dbReference type="Pfam" id="PF00667">
    <property type="entry name" value="FAD_binding_1"/>
    <property type="match status" value="1"/>
</dbReference>
<evidence type="ECO:0000256" key="12">
    <source>
        <dbReference type="ARBA" id="ARBA00040659"/>
    </source>
</evidence>
<dbReference type="InterPro" id="IPR001709">
    <property type="entry name" value="Flavoprot_Pyr_Nucl_cyt_Rdtase"/>
</dbReference>
<proteinExistence type="predicted"/>
<dbReference type="PRINTS" id="PR00369">
    <property type="entry name" value="FLAVODOXIN"/>
</dbReference>
<comment type="cofactor">
    <cofactor evidence="2">
        <name>FAD</name>
        <dbReference type="ChEBI" id="CHEBI:57692"/>
    </cofactor>
</comment>
<evidence type="ECO:0000259" key="14">
    <source>
        <dbReference type="PROSITE" id="PS50902"/>
    </source>
</evidence>
<evidence type="ECO:0000313" key="16">
    <source>
        <dbReference type="EMBL" id="CAE0765029.1"/>
    </source>
</evidence>
<evidence type="ECO:0000256" key="9">
    <source>
        <dbReference type="ARBA" id="ARBA00023002"/>
    </source>
</evidence>
<gene>
    <name evidence="16" type="ORF">PCAR00345_LOCUS17641</name>
</gene>
<evidence type="ECO:0000256" key="10">
    <source>
        <dbReference type="ARBA" id="ARBA00023167"/>
    </source>
</evidence>
<evidence type="ECO:0000259" key="15">
    <source>
        <dbReference type="PROSITE" id="PS51384"/>
    </source>
</evidence>
<evidence type="ECO:0000256" key="1">
    <source>
        <dbReference type="ARBA" id="ARBA00001917"/>
    </source>
</evidence>
<dbReference type="Gene3D" id="1.20.990.10">
    <property type="entry name" value="NADPH-cytochrome p450 Reductase, Chain A, domain 3"/>
    <property type="match status" value="1"/>
</dbReference>